<dbReference type="Pfam" id="PF10536">
    <property type="entry name" value="PMD"/>
    <property type="match status" value="1"/>
</dbReference>
<sequence length="186" mass="21332">MGVYAVPSTYTPRSTQRCWYSTSATVLAFVKWSHWRRHTRYIRWPTAHFRRGLDDIGVDDSIWRPYMGVGIPDVLAAQMVMCSTQSPLVSLECTEWHLTDRVRRQFGMPQLPPGPAFDLGRDHCNLGIQLAALVKVNDEVTKKVTYNYEVGHKKVTLKSLTTKDLQRNLDLRVEDIGCGYVPRVHI</sequence>
<dbReference type="InterPro" id="IPR019557">
    <property type="entry name" value="AminoTfrase-like_pln_mobile"/>
</dbReference>
<dbReference type="Proteomes" id="UP000289738">
    <property type="component" value="Chromosome A03"/>
</dbReference>
<dbReference type="PANTHER" id="PTHR46033:SF1">
    <property type="entry name" value="PROTEIN MAIN-LIKE 2"/>
    <property type="match status" value="1"/>
</dbReference>
<comment type="caution">
    <text evidence="2">The sequence shown here is derived from an EMBL/GenBank/DDBJ whole genome shotgun (WGS) entry which is preliminary data.</text>
</comment>
<name>A0A445E0X0_ARAHY</name>
<dbReference type="EMBL" id="SDMP01000003">
    <property type="protein sequence ID" value="RYR69026.1"/>
    <property type="molecule type" value="Genomic_DNA"/>
</dbReference>
<gene>
    <name evidence="2" type="ORF">Ahy_A03g015544</name>
</gene>
<evidence type="ECO:0000313" key="2">
    <source>
        <dbReference type="EMBL" id="RYR69026.1"/>
    </source>
</evidence>
<reference evidence="2 3" key="1">
    <citation type="submission" date="2019-01" db="EMBL/GenBank/DDBJ databases">
        <title>Sequencing of cultivated peanut Arachis hypogaea provides insights into genome evolution and oil improvement.</title>
        <authorList>
            <person name="Chen X."/>
        </authorList>
    </citation>
    <scope>NUCLEOTIDE SEQUENCE [LARGE SCALE GENOMIC DNA]</scope>
    <source>
        <strain evidence="3">cv. Fuhuasheng</strain>
        <tissue evidence="2">Leaves</tissue>
    </source>
</reference>
<keyword evidence="3" id="KW-1185">Reference proteome</keyword>
<evidence type="ECO:0000313" key="3">
    <source>
        <dbReference type="Proteomes" id="UP000289738"/>
    </source>
</evidence>
<feature type="domain" description="Aminotransferase-like plant mobile" evidence="1">
    <location>
        <begin position="29"/>
        <end position="116"/>
    </location>
</feature>
<accession>A0A445E0X0</accession>
<dbReference type="InterPro" id="IPR044824">
    <property type="entry name" value="MAIN-like"/>
</dbReference>
<dbReference type="PANTHER" id="PTHR46033">
    <property type="entry name" value="PROTEIN MAIN-LIKE 2"/>
    <property type="match status" value="1"/>
</dbReference>
<dbReference type="GO" id="GO:0010073">
    <property type="term" value="P:meristem maintenance"/>
    <property type="evidence" value="ECO:0007669"/>
    <property type="project" value="InterPro"/>
</dbReference>
<organism evidence="2 3">
    <name type="scientific">Arachis hypogaea</name>
    <name type="common">Peanut</name>
    <dbReference type="NCBI Taxonomy" id="3818"/>
    <lineage>
        <taxon>Eukaryota</taxon>
        <taxon>Viridiplantae</taxon>
        <taxon>Streptophyta</taxon>
        <taxon>Embryophyta</taxon>
        <taxon>Tracheophyta</taxon>
        <taxon>Spermatophyta</taxon>
        <taxon>Magnoliopsida</taxon>
        <taxon>eudicotyledons</taxon>
        <taxon>Gunneridae</taxon>
        <taxon>Pentapetalae</taxon>
        <taxon>rosids</taxon>
        <taxon>fabids</taxon>
        <taxon>Fabales</taxon>
        <taxon>Fabaceae</taxon>
        <taxon>Papilionoideae</taxon>
        <taxon>50 kb inversion clade</taxon>
        <taxon>dalbergioids sensu lato</taxon>
        <taxon>Dalbergieae</taxon>
        <taxon>Pterocarpus clade</taxon>
        <taxon>Arachis</taxon>
    </lineage>
</organism>
<protein>
    <recommendedName>
        <fullName evidence="1">Aminotransferase-like plant mobile domain-containing protein</fullName>
    </recommendedName>
</protein>
<evidence type="ECO:0000259" key="1">
    <source>
        <dbReference type="Pfam" id="PF10536"/>
    </source>
</evidence>
<proteinExistence type="predicted"/>
<dbReference type="AlphaFoldDB" id="A0A445E0X0"/>